<organism evidence="1 2">
    <name type="scientific">Halocaridina rubra</name>
    <name type="common">Hawaiian red shrimp</name>
    <dbReference type="NCBI Taxonomy" id="373956"/>
    <lineage>
        <taxon>Eukaryota</taxon>
        <taxon>Metazoa</taxon>
        <taxon>Ecdysozoa</taxon>
        <taxon>Arthropoda</taxon>
        <taxon>Crustacea</taxon>
        <taxon>Multicrustacea</taxon>
        <taxon>Malacostraca</taxon>
        <taxon>Eumalacostraca</taxon>
        <taxon>Eucarida</taxon>
        <taxon>Decapoda</taxon>
        <taxon>Pleocyemata</taxon>
        <taxon>Caridea</taxon>
        <taxon>Atyoidea</taxon>
        <taxon>Atyidae</taxon>
        <taxon>Halocaridina</taxon>
    </lineage>
</organism>
<dbReference type="EMBL" id="JAXCGZ010018896">
    <property type="protein sequence ID" value="KAK7067231.1"/>
    <property type="molecule type" value="Genomic_DNA"/>
</dbReference>
<gene>
    <name evidence="1" type="ORF">SK128_012566</name>
</gene>
<accession>A0AAN8WJK5</accession>
<protein>
    <submittedName>
        <fullName evidence="1">Uncharacterized protein</fullName>
    </submittedName>
</protein>
<sequence length="190" mass="21715">MAVDKQLFSLLAAGVVHNLHYEAQIYPNPKDPGMMVLRLPSGMLVQRHNVRGDRHRLRELGCDMELQSPDFRSPGIQPHSFQGHVATHGQPCQAQGGNGGENFNIRNSIQNFRHIKSSYSIPVHRHQVRRSLYRATNQLPTKARRWVLHAGISQRALQGPGGLERTDTILWRSRRKPDRLLRSRGRLFLL</sequence>
<keyword evidence="2" id="KW-1185">Reference proteome</keyword>
<evidence type="ECO:0000313" key="1">
    <source>
        <dbReference type="EMBL" id="KAK7067231.1"/>
    </source>
</evidence>
<comment type="caution">
    <text evidence="1">The sequence shown here is derived from an EMBL/GenBank/DDBJ whole genome shotgun (WGS) entry which is preliminary data.</text>
</comment>
<proteinExistence type="predicted"/>
<name>A0AAN8WJK5_HALRR</name>
<dbReference type="AlphaFoldDB" id="A0AAN8WJK5"/>
<evidence type="ECO:0000313" key="2">
    <source>
        <dbReference type="Proteomes" id="UP001381693"/>
    </source>
</evidence>
<reference evidence="1 2" key="1">
    <citation type="submission" date="2023-11" db="EMBL/GenBank/DDBJ databases">
        <title>Halocaridina rubra genome assembly.</title>
        <authorList>
            <person name="Smith C."/>
        </authorList>
    </citation>
    <scope>NUCLEOTIDE SEQUENCE [LARGE SCALE GENOMIC DNA]</scope>
    <source>
        <strain evidence="1">EP-1</strain>
        <tissue evidence="1">Whole</tissue>
    </source>
</reference>
<dbReference type="Proteomes" id="UP001381693">
    <property type="component" value="Unassembled WGS sequence"/>
</dbReference>